<dbReference type="InterPro" id="IPR000873">
    <property type="entry name" value="AMP-dep_synth/lig_dom"/>
</dbReference>
<keyword evidence="6" id="KW-1185">Reference proteome</keyword>
<dbReference type="SUPFAM" id="SSF56801">
    <property type="entry name" value="Acetyl-CoA synthetase-like"/>
    <property type="match status" value="1"/>
</dbReference>
<dbReference type="CDD" id="cd05930">
    <property type="entry name" value="A_NRPS"/>
    <property type="match status" value="1"/>
</dbReference>
<evidence type="ECO:0000313" key="5">
    <source>
        <dbReference type="EMBL" id="KRQ92933.1"/>
    </source>
</evidence>
<dbReference type="Gene3D" id="3.30.559.30">
    <property type="entry name" value="Nonribosomal peptide synthetase, condensation domain"/>
    <property type="match status" value="1"/>
</dbReference>
<dbReference type="SUPFAM" id="SSF52777">
    <property type="entry name" value="CoA-dependent acyltransferases"/>
    <property type="match status" value="2"/>
</dbReference>
<dbReference type="GO" id="GO:0044550">
    <property type="term" value="P:secondary metabolite biosynthetic process"/>
    <property type="evidence" value="ECO:0007669"/>
    <property type="project" value="TreeGrafter"/>
</dbReference>
<dbReference type="FunFam" id="2.30.38.10:FF:000001">
    <property type="entry name" value="Non-ribosomal peptide synthetase PvdI"/>
    <property type="match status" value="1"/>
</dbReference>
<dbReference type="GO" id="GO:0003824">
    <property type="term" value="F:catalytic activity"/>
    <property type="evidence" value="ECO:0007669"/>
    <property type="project" value="InterPro"/>
</dbReference>
<dbReference type="CDD" id="cd19531">
    <property type="entry name" value="LCL_NRPS-like"/>
    <property type="match status" value="1"/>
</dbReference>
<dbReference type="InterPro" id="IPR009081">
    <property type="entry name" value="PP-bd_ACP"/>
</dbReference>
<protein>
    <recommendedName>
        <fullName evidence="4">Carrier domain-containing protein</fullName>
    </recommendedName>
</protein>
<dbReference type="Gene3D" id="1.10.1200.10">
    <property type="entry name" value="ACP-like"/>
    <property type="match status" value="1"/>
</dbReference>
<evidence type="ECO:0000256" key="1">
    <source>
        <dbReference type="ARBA" id="ARBA00022450"/>
    </source>
</evidence>
<dbReference type="Gene3D" id="3.30.300.30">
    <property type="match status" value="1"/>
</dbReference>
<dbReference type="GO" id="GO:0005737">
    <property type="term" value="C:cytoplasm"/>
    <property type="evidence" value="ECO:0007669"/>
    <property type="project" value="TreeGrafter"/>
</dbReference>
<dbReference type="NCBIfam" id="TIGR01733">
    <property type="entry name" value="AA-adenyl-dom"/>
    <property type="match status" value="1"/>
</dbReference>
<evidence type="ECO:0000256" key="2">
    <source>
        <dbReference type="ARBA" id="ARBA00022553"/>
    </source>
</evidence>
<dbReference type="Proteomes" id="UP000050863">
    <property type="component" value="Unassembled WGS sequence"/>
</dbReference>
<dbReference type="Gene3D" id="2.30.38.10">
    <property type="entry name" value="Luciferase, Domain 3"/>
    <property type="match status" value="1"/>
</dbReference>
<dbReference type="SMART" id="SM00823">
    <property type="entry name" value="PKS_PP"/>
    <property type="match status" value="1"/>
</dbReference>
<evidence type="ECO:0000313" key="6">
    <source>
        <dbReference type="Proteomes" id="UP000050863"/>
    </source>
</evidence>
<dbReference type="InterPro" id="IPR045851">
    <property type="entry name" value="AMP-bd_C_sf"/>
</dbReference>
<dbReference type="FunFam" id="3.40.50.980:FF:000001">
    <property type="entry name" value="Non-ribosomal peptide synthetase"/>
    <property type="match status" value="1"/>
</dbReference>
<dbReference type="Gene3D" id="3.30.559.10">
    <property type="entry name" value="Chloramphenicol acetyltransferase-like domain"/>
    <property type="match status" value="1"/>
</dbReference>
<dbReference type="InterPro" id="IPR036736">
    <property type="entry name" value="ACP-like_sf"/>
</dbReference>
<evidence type="ECO:0000256" key="3">
    <source>
        <dbReference type="SAM" id="MobiDB-lite"/>
    </source>
</evidence>
<dbReference type="InterPro" id="IPR023213">
    <property type="entry name" value="CAT-like_dom_sf"/>
</dbReference>
<keyword evidence="2" id="KW-0597">Phosphoprotein</keyword>
<dbReference type="PROSITE" id="PS00455">
    <property type="entry name" value="AMP_BINDING"/>
    <property type="match status" value="1"/>
</dbReference>
<proteinExistence type="predicted"/>
<gene>
    <name evidence="5" type="ORF">CQ12_30425</name>
</gene>
<dbReference type="AlphaFoldDB" id="A0A0R3KJ92"/>
<evidence type="ECO:0000259" key="4">
    <source>
        <dbReference type="PROSITE" id="PS50075"/>
    </source>
</evidence>
<feature type="domain" description="Carrier" evidence="4">
    <location>
        <begin position="929"/>
        <end position="1004"/>
    </location>
</feature>
<keyword evidence="1" id="KW-0596">Phosphopantetheine</keyword>
<dbReference type="Pfam" id="PF00668">
    <property type="entry name" value="Condensation"/>
    <property type="match status" value="1"/>
</dbReference>
<dbReference type="EMBL" id="LLXZ01000231">
    <property type="protein sequence ID" value="KRQ92933.1"/>
    <property type="molecule type" value="Genomic_DNA"/>
</dbReference>
<accession>A0A0R3KJ92</accession>
<dbReference type="Gene3D" id="3.40.50.980">
    <property type="match status" value="2"/>
</dbReference>
<dbReference type="STRING" id="280332.CQ12_30425"/>
<dbReference type="SUPFAM" id="SSF47336">
    <property type="entry name" value="ACP-like"/>
    <property type="match status" value="1"/>
</dbReference>
<dbReference type="InterPro" id="IPR020806">
    <property type="entry name" value="PKS_PP-bd"/>
</dbReference>
<dbReference type="PANTHER" id="PTHR45527:SF1">
    <property type="entry name" value="FATTY ACID SYNTHASE"/>
    <property type="match status" value="1"/>
</dbReference>
<dbReference type="Pfam" id="PF00550">
    <property type="entry name" value="PP-binding"/>
    <property type="match status" value="1"/>
</dbReference>
<dbReference type="Pfam" id="PF13193">
    <property type="entry name" value="AMP-binding_C"/>
    <property type="match status" value="1"/>
</dbReference>
<dbReference type="InterPro" id="IPR010071">
    <property type="entry name" value="AA_adenyl_dom"/>
</dbReference>
<dbReference type="GO" id="GO:0031177">
    <property type="term" value="F:phosphopantetheine binding"/>
    <property type="evidence" value="ECO:0007669"/>
    <property type="project" value="InterPro"/>
</dbReference>
<dbReference type="InterPro" id="IPR020845">
    <property type="entry name" value="AMP-binding_CS"/>
</dbReference>
<name>A0A0R3KJ92_9BRAD</name>
<dbReference type="PROSITE" id="PS50075">
    <property type="entry name" value="CARRIER"/>
    <property type="match status" value="1"/>
</dbReference>
<feature type="region of interest" description="Disordered" evidence="3">
    <location>
        <begin position="1006"/>
        <end position="1035"/>
    </location>
</feature>
<dbReference type="InterPro" id="IPR001242">
    <property type="entry name" value="Condensation_dom"/>
</dbReference>
<dbReference type="PANTHER" id="PTHR45527">
    <property type="entry name" value="NONRIBOSOMAL PEPTIDE SYNTHETASE"/>
    <property type="match status" value="1"/>
</dbReference>
<dbReference type="Pfam" id="PF00501">
    <property type="entry name" value="AMP-binding"/>
    <property type="match status" value="1"/>
</dbReference>
<dbReference type="InterPro" id="IPR025110">
    <property type="entry name" value="AMP-bd_C"/>
</dbReference>
<organism evidence="5 6">
    <name type="scientific">Bradyrhizobium jicamae</name>
    <dbReference type="NCBI Taxonomy" id="280332"/>
    <lineage>
        <taxon>Bacteria</taxon>
        <taxon>Pseudomonadati</taxon>
        <taxon>Pseudomonadota</taxon>
        <taxon>Alphaproteobacteria</taxon>
        <taxon>Hyphomicrobiales</taxon>
        <taxon>Nitrobacteraceae</taxon>
        <taxon>Bradyrhizobium</taxon>
    </lineage>
</organism>
<sequence length="1035" mass="114233">MERAINELAKRHAVLRTRIGLVAGAPFQSKHDTSDGTFELVELPPQGGEDKARALLNREYETPFTLEGGRLFRVVLVRRSEAESWLILKLHHIISDATTLRILWRDLKSAYNAALASAAMRDKPAIDYFDYAKWQRSHFCEENTRLQEAYWLDQFAGELRELDLPTDGHAGTAMTFFHGALARLRLSRELTKRIQTFSLRMRVIPFSTMLSACYLLLHHYCRQDDIVVGSVFSGRHYTPQLKALAGFFSNTVALRARLDPTQTVEQFVKATHGSVTRAYDMQDYPFERLVSKLAPDRGRKQNPLFRVLFNMIGVPDETQAFRGIEIEEWREPDVAATQIELFFDVHMGAHDCELRIEYDAHLFAPETVQRMLRHYVNLLDAVTRGAGVRAGALSMLDEDERNLVLAFAQGDAAGPPPAPTVVDLLEERAARAPGEPAIVSAAGVLTCEQVNRRANQLAATLVASGVERGGTVAVLLERSPEMVIALLAILKTGASYLPLDPQFPPQRIQCILQGSGACTLLLRGTAVPASMGDFARPSLTRICVDEEAAYSGDGQNLGRPVDPASPAYVIYTSGSTGWPKGVIVEHRALMNTLAFLETRYALAGKTILLKTNYTFDVSAAELFGWLFAHGRLAVLEVDGEKDPAKLLAAIECFEITHINFVPSMLGAFLSGLREQDARRLEGLHYILAAGEPLKAELVDRFHALVRGVQLENLYGPTEATIYATWHALPRAERTLVVPIGRPFPNTRAYILDAQLEPVAVGLTGELCLSGAGVARGYLNDPALTAERFVANPHWPGELLYRTGDLAKWSDDGLIQCLGRSDGQLKIRGFRVEIDEVERKLRTCAGVADVAIKVRTDEFGQKELVAYLVLQSSSFTAQQIRDELAAWLPTYMIPAHLVAIERLPRLASGKVNMQALPEPRPRESMAAPAVGATELEQTIIDIAERLLNVRGLNRSSSFFQLGGNSLLVLRFIAALDAALGTRLSVIDFLELPTIRDIAGLIENSRTSVESRAPDAGPPYNRQSSASPRIRARGDAP</sequence>
<dbReference type="FunFam" id="3.40.50.12780:FF:000012">
    <property type="entry name" value="Non-ribosomal peptide synthetase"/>
    <property type="match status" value="1"/>
</dbReference>
<reference evidence="5 6" key="1">
    <citation type="submission" date="2014-03" db="EMBL/GenBank/DDBJ databases">
        <title>Bradyrhizobium valentinum sp. nov., isolated from effective nodules of Lupinus mariae-josephae, a lupine endemic of basic-lime soils in Eastern Spain.</title>
        <authorList>
            <person name="Duran D."/>
            <person name="Rey L."/>
            <person name="Navarro A."/>
            <person name="Busquets A."/>
            <person name="Imperial J."/>
            <person name="Ruiz-Argueso T."/>
        </authorList>
    </citation>
    <scope>NUCLEOTIDE SEQUENCE [LARGE SCALE GENOMIC DNA]</scope>
    <source>
        <strain evidence="5 6">PAC68</strain>
    </source>
</reference>
<dbReference type="GO" id="GO:0043041">
    <property type="term" value="P:amino acid activation for nonribosomal peptide biosynthetic process"/>
    <property type="evidence" value="ECO:0007669"/>
    <property type="project" value="TreeGrafter"/>
</dbReference>
<comment type="caution">
    <text evidence="5">The sequence shown here is derived from an EMBL/GenBank/DDBJ whole genome shotgun (WGS) entry which is preliminary data.</text>
</comment>